<name>S2JRS5_MUCC1</name>
<evidence type="ECO:0000256" key="2">
    <source>
        <dbReference type="SAM" id="Phobius"/>
    </source>
</evidence>
<keyword evidence="2" id="KW-0472">Membrane</keyword>
<keyword evidence="2" id="KW-0812">Transmembrane</keyword>
<dbReference type="EMBL" id="KE124014">
    <property type="protein sequence ID" value="EPB85333.1"/>
    <property type="molecule type" value="Genomic_DNA"/>
</dbReference>
<accession>S2JRS5</accession>
<dbReference type="CDD" id="cd00303">
    <property type="entry name" value="retropepsin_like"/>
    <property type="match status" value="1"/>
</dbReference>
<dbReference type="AlphaFoldDB" id="S2JRS5"/>
<organism evidence="3 4">
    <name type="scientific">Mucor circinelloides f. circinelloides (strain 1006PhL)</name>
    <name type="common">Mucormycosis agent</name>
    <name type="synonym">Calyptromyces circinelloides</name>
    <dbReference type="NCBI Taxonomy" id="1220926"/>
    <lineage>
        <taxon>Eukaryota</taxon>
        <taxon>Fungi</taxon>
        <taxon>Fungi incertae sedis</taxon>
        <taxon>Mucoromycota</taxon>
        <taxon>Mucoromycotina</taxon>
        <taxon>Mucoromycetes</taxon>
        <taxon>Mucorales</taxon>
        <taxon>Mucorineae</taxon>
        <taxon>Mucoraceae</taxon>
        <taxon>Mucor</taxon>
    </lineage>
</organism>
<keyword evidence="4" id="KW-1185">Reference proteome</keyword>
<reference evidence="4" key="1">
    <citation type="submission" date="2013-05" db="EMBL/GenBank/DDBJ databases">
        <title>The Genome sequence of Mucor circinelloides f. circinelloides 1006PhL.</title>
        <authorList>
            <consortium name="The Broad Institute Genomics Platform"/>
            <person name="Cuomo C."/>
            <person name="Earl A."/>
            <person name="Findley K."/>
            <person name="Lee S.C."/>
            <person name="Walker B."/>
            <person name="Young S."/>
            <person name="Zeng Q."/>
            <person name="Gargeya S."/>
            <person name="Fitzgerald M."/>
            <person name="Haas B."/>
            <person name="Abouelleil A."/>
            <person name="Allen A.W."/>
            <person name="Alvarado L."/>
            <person name="Arachchi H.M."/>
            <person name="Berlin A.M."/>
            <person name="Chapman S.B."/>
            <person name="Gainer-Dewar J."/>
            <person name="Goldberg J."/>
            <person name="Griggs A."/>
            <person name="Gujja S."/>
            <person name="Hansen M."/>
            <person name="Howarth C."/>
            <person name="Imamovic A."/>
            <person name="Ireland A."/>
            <person name="Larimer J."/>
            <person name="McCowan C."/>
            <person name="Murphy C."/>
            <person name="Pearson M."/>
            <person name="Poon T.W."/>
            <person name="Priest M."/>
            <person name="Roberts A."/>
            <person name="Saif S."/>
            <person name="Shea T."/>
            <person name="Sisk P."/>
            <person name="Sykes S."/>
            <person name="Wortman J."/>
            <person name="Nusbaum C."/>
            <person name="Birren B."/>
        </authorList>
    </citation>
    <scope>NUCLEOTIDE SEQUENCE [LARGE SCALE GENOMIC DNA]</scope>
    <source>
        <strain evidence="4">1006PhL</strain>
    </source>
</reference>
<evidence type="ECO:0000313" key="4">
    <source>
        <dbReference type="Proteomes" id="UP000014254"/>
    </source>
</evidence>
<dbReference type="InterPro" id="IPR021109">
    <property type="entry name" value="Peptidase_aspartic_dom_sf"/>
</dbReference>
<dbReference type="Proteomes" id="UP000014254">
    <property type="component" value="Unassembled WGS sequence"/>
</dbReference>
<dbReference type="Gene3D" id="2.40.70.10">
    <property type="entry name" value="Acid Proteases"/>
    <property type="match status" value="1"/>
</dbReference>
<dbReference type="InParanoid" id="S2JRS5"/>
<dbReference type="SUPFAM" id="SSF50630">
    <property type="entry name" value="Acid proteases"/>
    <property type="match status" value="1"/>
</dbReference>
<gene>
    <name evidence="3" type="ORF">HMPREF1544_07875</name>
</gene>
<feature type="compositionally biased region" description="Low complexity" evidence="1">
    <location>
        <begin position="78"/>
        <end position="87"/>
    </location>
</feature>
<feature type="transmembrane region" description="Helical" evidence="2">
    <location>
        <begin position="117"/>
        <end position="139"/>
    </location>
</feature>
<evidence type="ECO:0000256" key="1">
    <source>
        <dbReference type="SAM" id="MobiDB-lite"/>
    </source>
</evidence>
<evidence type="ECO:0000313" key="3">
    <source>
        <dbReference type="EMBL" id="EPB85333.1"/>
    </source>
</evidence>
<dbReference type="OrthoDB" id="5597136at2759"/>
<feature type="region of interest" description="Disordered" evidence="1">
    <location>
        <begin position="53"/>
        <end position="93"/>
    </location>
</feature>
<protein>
    <submittedName>
        <fullName evidence="3">Uncharacterized protein</fullName>
    </submittedName>
</protein>
<proteinExistence type="predicted"/>
<keyword evidence="2" id="KW-1133">Transmembrane helix</keyword>
<dbReference type="VEuPathDB" id="FungiDB:HMPREF1544_07875"/>
<feature type="compositionally biased region" description="Acidic residues" evidence="1">
    <location>
        <begin position="59"/>
        <end position="77"/>
    </location>
</feature>
<sequence>MKLLNQPSESGVSILQYLAKDKNASRRLRENLVAIHRAKPGNGGTTVVINELKHGKSGDDEEESFYSNEEELSDEDGSSTNSSYEDYSSGDDNDDVDTVIEYLFDLKKLMNSQPMRTMVAIGGTLFIATVGTGAAISVMSRRLADRLGLQLVKVNKRFALTGFNDAVNETSVVAKDVPLRIGGKLRRQQGHMSFRKNMVQ</sequence>
<dbReference type="STRING" id="1220926.S2JRS5"/>